<keyword evidence="16" id="KW-1185">Reference proteome</keyword>
<dbReference type="PROSITE" id="PS50157">
    <property type="entry name" value="ZINC_FINGER_C2H2_2"/>
    <property type="match status" value="10"/>
</dbReference>
<dbReference type="SUPFAM" id="SSF54695">
    <property type="entry name" value="POZ domain"/>
    <property type="match status" value="1"/>
</dbReference>
<keyword evidence="8" id="KW-0238">DNA-binding</keyword>
<dbReference type="InterPro" id="IPR013087">
    <property type="entry name" value="Znf_C2H2_type"/>
</dbReference>
<evidence type="ECO:0000256" key="12">
    <source>
        <dbReference type="SAM" id="MobiDB-lite"/>
    </source>
</evidence>
<feature type="region of interest" description="Disordered" evidence="12">
    <location>
        <begin position="225"/>
        <end position="251"/>
    </location>
</feature>
<feature type="domain" description="C2H2-type" evidence="14">
    <location>
        <begin position="338"/>
        <end position="365"/>
    </location>
</feature>
<dbReference type="Gene3D" id="3.30.710.10">
    <property type="entry name" value="Potassium Channel Kv1.1, Chain A"/>
    <property type="match status" value="1"/>
</dbReference>
<comment type="similarity">
    <text evidence="2">Belongs to the krueppel C2H2-type zinc-finger protein family.</text>
</comment>
<evidence type="ECO:0000256" key="4">
    <source>
        <dbReference type="ARBA" id="ARBA00022737"/>
    </source>
</evidence>
<feature type="domain" description="C2H2-type" evidence="14">
    <location>
        <begin position="394"/>
        <end position="421"/>
    </location>
</feature>
<reference evidence="15" key="2">
    <citation type="submission" date="2025-09" db="UniProtKB">
        <authorList>
            <consortium name="Ensembl"/>
        </authorList>
    </citation>
    <scope>IDENTIFICATION</scope>
</reference>
<dbReference type="FunFam" id="3.30.160.60:FF:000646">
    <property type="entry name" value="Myeloid zinc finger 1"/>
    <property type="match status" value="1"/>
</dbReference>
<comment type="subcellular location">
    <subcellularLocation>
        <location evidence="1">Nucleus</location>
    </subcellularLocation>
</comment>
<dbReference type="FunFam" id="3.30.160.60:FF:002343">
    <property type="entry name" value="Zinc finger protein 33A"/>
    <property type="match status" value="1"/>
</dbReference>
<dbReference type="FunFam" id="3.30.160.60:FF:000264">
    <property type="entry name" value="Zinc finger protein 236"/>
    <property type="match status" value="1"/>
</dbReference>
<dbReference type="FunFam" id="3.30.160.60:FF:002716">
    <property type="entry name" value="Zinc finger protein 212"/>
    <property type="match status" value="1"/>
</dbReference>
<keyword evidence="5 11" id="KW-0863">Zinc-finger</keyword>
<dbReference type="OrthoDB" id="6365676at2759"/>
<dbReference type="InterPro" id="IPR000210">
    <property type="entry name" value="BTB/POZ_dom"/>
</dbReference>
<dbReference type="InterPro" id="IPR011333">
    <property type="entry name" value="SKP1/BTB/POZ_sf"/>
</dbReference>
<dbReference type="GeneTree" id="ENSGT00940000159373"/>
<feature type="compositionally biased region" description="Basic residues" evidence="12">
    <location>
        <begin position="242"/>
        <end position="251"/>
    </location>
</feature>
<dbReference type="PROSITE" id="PS00028">
    <property type="entry name" value="ZINC_FINGER_C2H2_1"/>
    <property type="match status" value="10"/>
</dbReference>
<dbReference type="FunFam" id="3.30.160.60:FF:000759">
    <property type="entry name" value="zinc finger protein 16"/>
    <property type="match status" value="1"/>
</dbReference>
<dbReference type="Pfam" id="PF00096">
    <property type="entry name" value="zf-C2H2"/>
    <property type="match status" value="8"/>
</dbReference>
<evidence type="ECO:0000256" key="5">
    <source>
        <dbReference type="ARBA" id="ARBA00022771"/>
    </source>
</evidence>
<feature type="domain" description="C2H2-type" evidence="14">
    <location>
        <begin position="548"/>
        <end position="575"/>
    </location>
</feature>
<proteinExistence type="inferred from homology"/>
<evidence type="ECO:0000256" key="10">
    <source>
        <dbReference type="ARBA" id="ARBA00023242"/>
    </source>
</evidence>
<dbReference type="InterPro" id="IPR036236">
    <property type="entry name" value="Znf_C2H2_sf"/>
</dbReference>
<dbReference type="Gene3D" id="3.30.160.60">
    <property type="entry name" value="Classic Zinc Finger"/>
    <property type="match status" value="11"/>
</dbReference>
<evidence type="ECO:0000313" key="16">
    <source>
        <dbReference type="Proteomes" id="UP000694569"/>
    </source>
</evidence>
<dbReference type="GO" id="GO:0003677">
    <property type="term" value="F:DNA binding"/>
    <property type="evidence" value="ECO:0007669"/>
    <property type="project" value="UniProtKB-KW"/>
</dbReference>
<evidence type="ECO:0000256" key="3">
    <source>
        <dbReference type="ARBA" id="ARBA00022723"/>
    </source>
</evidence>
<feature type="region of interest" description="Disordered" evidence="12">
    <location>
        <begin position="762"/>
        <end position="785"/>
    </location>
</feature>
<evidence type="ECO:0000256" key="6">
    <source>
        <dbReference type="ARBA" id="ARBA00022833"/>
    </source>
</evidence>
<dbReference type="PANTHER" id="PTHR23234:SF10">
    <property type="entry name" value="RIKEN CDNA 6720489N17 GENE-RELATED"/>
    <property type="match status" value="1"/>
</dbReference>
<dbReference type="CDD" id="cd18212">
    <property type="entry name" value="BTB_POZ_ZBTB24_ZNF450"/>
    <property type="match status" value="1"/>
</dbReference>
<dbReference type="Proteomes" id="UP000694569">
    <property type="component" value="Unplaced"/>
</dbReference>
<dbReference type="GO" id="GO:0008270">
    <property type="term" value="F:zinc ion binding"/>
    <property type="evidence" value="ECO:0007669"/>
    <property type="project" value="UniProtKB-KW"/>
</dbReference>
<feature type="domain" description="C2H2-type" evidence="14">
    <location>
        <begin position="366"/>
        <end position="393"/>
    </location>
</feature>
<evidence type="ECO:0000256" key="1">
    <source>
        <dbReference type="ARBA" id="ARBA00004123"/>
    </source>
</evidence>
<dbReference type="Pfam" id="PF00651">
    <property type="entry name" value="BTB"/>
    <property type="match status" value="1"/>
</dbReference>
<protein>
    <submittedName>
        <fullName evidence="15">Zinc finger and BTB domain containing 24</fullName>
    </submittedName>
</protein>
<dbReference type="FunFam" id="3.30.160.60:FF:001506">
    <property type="entry name" value="Zinc finger protein"/>
    <property type="match status" value="1"/>
</dbReference>
<evidence type="ECO:0000259" key="14">
    <source>
        <dbReference type="PROSITE" id="PS50157"/>
    </source>
</evidence>
<dbReference type="SMART" id="SM00225">
    <property type="entry name" value="BTB"/>
    <property type="match status" value="1"/>
</dbReference>
<feature type="domain" description="BTB" evidence="13">
    <location>
        <begin position="41"/>
        <end position="107"/>
    </location>
</feature>
<feature type="domain" description="C2H2-type" evidence="14">
    <location>
        <begin position="450"/>
        <end position="477"/>
    </location>
</feature>
<feature type="domain" description="C2H2-type" evidence="14">
    <location>
        <begin position="478"/>
        <end position="505"/>
    </location>
</feature>
<dbReference type="Ensembl" id="ENSLLET00000041796.1">
    <property type="protein sequence ID" value="ENSLLEP00000040166.1"/>
    <property type="gene ID" value="ENSLLEG00000025579.1"/>
</dbReference>
<sequence length="830" mass="92717">MTDAQGQLQSEGEPQVSIHSRAHRDTVFTSLEEQRKNNFLCDITLIVDNVHFRAHKALLAASSEYFSMMFADEGDVSQSIYVLEGMVPDIFGALLQFVYTGNVQVGEKCLPQIVATAQVLKVDDLVKAYTDYKGVKRPAVPTSGVSVTPVLNASESGLPKRKRGRPRKFINTLELGHIAPEPKTIEIVVQGQQNAKISGNNTVTTKDVSVPDLINIPESAPACAKEVTSKTVPKPNNESLKRKSQRKQRRSIKLRDYKLAEVAEEGEEKGKTGGKKPRGSGVICKDCGKIFKYKNFLKVHSRTHTGERPFKCDDCGKSFTQKHSLQVHERIHTGERPFTCTICKKALTTKHSLMEHMNLHEEKKAFTCDKCGKYFSQKRQLKSHYRLHTGHSLPECNICHHKFMDGAQLKKHLRSHTGEKPFTCEICGKSFTAKSSLQTHIRIHRGEKPFSCSECGKSFSDASAQRRHSILHTGKKPFSCQDCSAQFSRLDNLKIHMRVHKKENNDVRDTIFILELLETKKYETKRYEGPLSLLLKPIQQQHHGEKPFTCEICEKSFAAKSSLQSHARIHRGDKPFSCNDCGKAISVPSAQRRHSMLHTAKKPFSCQDCSAQFSRLDNLNSLNMGEQKKEKTDCQDTSSGSAGDVGNIIELQPYQLAAPTQQIQLLVTDSVHNLNFIPEHGQGIRIVTTEPPQAVTDQAANLTLITHQATSLHEITITSEPEEAESIHNMQTVQPEHMHVITLSKEELAELQSQAQEIHLPQEERTTTQSEGQMQTSHDLVSQTEETRAALSINSVTQPVPEDQIQTQAFQIQGGTVSFINTALGSANES</sequence>
<dbReference type="PANTHER" id="PTHR23234">
    <property type="entry name" value="ZNF44 PROTEIN"/>
    <property type="match status" value="1"/>
</dbReference>
<feature type="compositionally biased region" description="Polar residues" evidence="12">
    <location>
        <begin position="229"/>
        <end position="238"/>
    </location>
</feature>
<name>A0A8C5QLX7_9ANUR</name>
<dbReference type="SMART" id="SM00355">
    <property type="entry name" value="ZnF_C2H2"/>
    <property type="match status" value="10"/>
</dbReference>
<dbReference type="GO" id="GO:0005634">
    <property type="term" value="C:nucleus"/>
    <property type="evidence" value="ECO:0007669"/>
    <property type="project" value="UniProtKB-SubCell"/>
</dbReference>
<dbReference type="AlphaFoldDB" id="A0A8C5QLX7"/>
<dbReference type="FunFam" id="3.30.160.60:FF:001009">
    <property type="entry name" value="Zinc finger protein 26"/>
    <property type="match status" value="1"/>
</dbReference>
<dbReference type="FunFam" id="3.30.160.60:FF:000624">
    <property type="entry name" value="zinc finger protein 697"/>
    <property type="match status" value="1"/>
</dbReference>
<organism evidence="15 16">
    <name type="scientific">Leptobrachium leishanense</name>
    <name type="common">Leishan spiny toad</name>
    <dbReference type="NCBI Taxonomy" id="445787"/>
    <lineage>
        <taxon>Eukaryota</taxon>
        <taxon>Metazoa</taxon>
        <taxon>Chordata</taxon>
        <taxon>Craniata</taxon>
        <taxon>Vertebrata</taxon>
        <taxon>Euteleostomi</taxon>
        <taxon>Amphibia</taxon>
        <taxon>Batrachia</taxon>
        <taxon>Anura</taxon>
        <taxon>Pelobatoidea</taxon>
        <taxon>Megophryidae</taxon>
        <taxon>Leptobrachium</taxon>
    </lineage>
</organism>
<dbReference type="PROSITE" id="PS50097">
    <property type="entry name" value="BTB"/>
    <property type="match status" value="1"/>
</dbReference>
<keyword evidence="4" id="KW-0677">Repeat</keyword>
<dbReference type="SUPFAM" id="SSF57667">
    <property type="entry name" value="beta-beta-alpha zinc fingers"/>
    <property type="match status" value="6"/>
</dbReference>
<feature type="domain" description="C2H2-type" evidence="14">
    <location>
        <begin position="422"/>
        <end position="449"/>
    </location>
</feature>
<feature type="domain" description="C2H2-type" evidence="14">
    <location>
        <begin position="576"/>
        <end position="603"/>
    </location>
</feature>
<accession>A0A8C5QLX7</accession>
<evidence type="ECO:0000256" key="9">
    <source>
        <dbReference type="ARBA" id="ARBA00023163"/>
    </source>
</evidence>
<feature type="compositionally biased region" description="Polar residues" evidence="12">
    <location>
        <begin position="767"/>
        <end position="784"/>
    </location>
</feature>
<evidence type="ECO:0000259" key="13">
    <source>
        <dbReference type="PROSITE" id="PS50097"/>
    </source>
</evidence>
<keyword evidence="3" id="KW-0479">Metal-binding</keyword>
<keyword evidence="9" id="KW-0804">Transcription</keyword>
<evidence type="ECO:0000313" key="15">
    <source>
        <dbReference type="Ensembl" id="ENSLLEP00000040166.1"/>
    </source>
</evidence>
<evidence type="ECO:0000256" key="2">
    <source>
        <dbReference type="ARBA" id="ARBA00006991"/>
    </source>
</evidence>
<gene>
    <name evidence="15" type="primary">ZBTB24</name>
</gene>
<reference evidence="15" key="1">
    <citation type="submission" date="2025-08" db="UniProtKB">
        <authorList>
            <consortium name="Ensembl"/>
        </authorList>
    </citation>
    <scope>IDENTIFICATION</scope>
</reference>
<feature type="domain" description="C2H2-type" evidence="14">
    <location>
        <begin position="310"/>
        <end position="337"/>
    </location>
</feature>
<feature type="domain" description="C2H2-type" evidence="14">
    <location>
        <begin position="282"/>
        <end position="309"/>
    </location>
</feature>
<keyword evidence="10" id="KW-0539">Nucleus</keyword>
<evidence type="ECO:0000256" key="11">
    <source>
        <dbReference type="PROSITE-ProRule" id="PRU00042"/>
    </source>
</evidence>
<keyword evidence="6" id="KW-0862">Zinc</keyword>
<keyword evidence="7" id="KW-0805">Transcription regulation</keyword>
<dbReference type="InterPro" id="IPR050758">
    <property type="entry name" value="Znf_C2H2-type"/>
</dbReference>
<evidence type="ECO:0000256" key="7">
    <source>
        <dbReference type="ARBA" id="ARBA00023015"/>
    </source>
</evidence>
<evidence type="ECO:0000256" key="8">
    <source>
        <dbReference type="ARBA" id="ARBA00023125"/>
    </source>
</evidence>